<dbReference type="AlphaFoldDB" id="A0A4U0NY98"/>
<protein>
    <submittedName>
        <fullName evidence="2">FAD-binding oxidoreductase</fullName>
    </submittedName>
</protein>
<dbReference type="Gene3D" id="3.30.9.10">
    <property type="entry name" value="D-Amino Acid Oxidase, subunit A, domain 2"/>
    <property type="match status" value="1"/>
</dbReference>
<evidence type="ECO:0000313" key="3">
    <source>
        <dbReference type="Proteomes" id="UP000306808"/>
    </source>
</evidence>
<dbReference type="PANTHER" id="PTHR13847">
    <property type="entry name" value="SARCOSINE DEHYDROGENASE-RELATED"/>
    <property type="match status" value="1"/>
</dbReference>
<dbReference type="SUPFAM" id="SSF51905">
    <property type="entry name" value="FAD/NAD(P)-binding domain"/>
    <property type="match status" value="1"/>
</dbReference>
<organism evidence="2 3">
    <name type="scientific">Sphingobacterium olei</name>
    <dbReference type="NCBI Taxonomy" id="2571155"/>
    <lineage>
        <taxon>Bacteria</taxon>
        <taxon>Pseudomonadati</taxon>
        <taxon>Bacteroidota</taxon>
        <taxon>Sphingobacteriia</taxon>
        <taxon>Sphingobacteriales</taxon>
        <taxon>Sphingobacteriaceae</taxon>
        <taxon>Sphingobacterium</taxon>
    </lineage>
</organism>
<dbReference type="OrthoDB" id="571248at2"/>
<keyword evidence="3" id="KW-1185">Reference proteome</keyword>
<dbReference type="InterPro" id="IPR036188">
    <property type="entry name" value="FAD/NAD-bd_sf"/>
</dbReference>
<feature type="domain" description="FAD dependent oxidoreductase" evidence="1">
    <location>
        <begin position="30"/>
        <end position="383"/>
    </location>
</feature>
<dbReference type="PANTHER" id="PTHR13847:SF201">
    <property type="entry name" value="PUTATIBE OXIDOREDUCTASE"/>
    <property type="match status" value="1"/>
</dbReference>
<gene>
    <name evidence="2" type="ORF">FAZ15_13055</name>
</gene>
<dbReference type="InterPro" id="IPR006076">
    <property type="entry name" value="FAD-dep_OxRdtase"/>
</dbReference>
<dbReference type="Gene3D" id="3.50.50.60">
    <property type="entry name" value="FAD/NAD(P)-binding domain"/>
    <property type="match status" value="1"/>
</dbReference>
<name>A0A4U0NY98_9SPHI</name>
<reference evidence="2 3" key="1">
    <citation type="submission" date="2019-04" db="EMBL/GenBank/DDBJ databases">
        <title>Sphingobacterium olei sp. nov., isolated from oil-contaminated soil.</title>
        <authorList>
            <person name="Liu B."/>
        </authorList>
    </citation>
    <scope>NUCLEOTIDE SEQUENCE [LARGE SCALE GENOMIC DNA]</scope>
    <source>
        <strain evidence="2 3">HAL-9</strain>
    </source>
</reference>
<evidence type="ECO:0000313" key="2">
    <source>
        <dbReference type="EMBL" id="TJZ59821.1"/>
    </source>
</evidence>
<dbReference type="Proteomes" id="UP000306808">
    <property type="component" value="Unassembled WGS sequence"/>
</dbReference>
<evidence type="ECO:0000259" key="1">
    <source>
        <dbReference type="Pfam" id="PF01266"/>
    </source>
</evidence>
<comment type="caution">
    <text evidence="2">The sequence shown here is derived from an EMBL/GenBank/DDBJ whole genome shotgun (WGS) entry which is preliminary data.</text>
</comment>
<proteinExistence type="predicted"/>
<dbReference type="GO" id="GO:0005737">
    <property type="term" value="C:cytoplasm"/>
    <property type="evidence" value="ECO:0007669"/>
    <property type="project" value="TreeGrafter"/>
</dbReference>
<sequence>MELHSGLPYWIVKNKLFNHFNPLKTNIQTKVAIIGSGITGSLVAHELCKQNIACVIIDKRSIGLGSSAASTSQLQYEIDEPLTNLIELVGEDHAVRAYKDCLNSIADIREVLKETKADGSYKQIPTFLLASNQRGVRLLEKEYEVRKKNDLPIQFLNKQQLAKTLGVDNEAALYNDSSAQIDCYQCATGILNHYLKNKKLEIYSHTLIENYRKQKNGYTLTTTEGYTVTCEYVVVAAGFEAGDFLPQKVMTLLSTYAIISQPVDPKLLWHKRALIWETKNPYLYMRTTDDNRIIVGGEDIPYSAPDIRDDKLRTKSKALERKFRKMFPEIPFVTEMSWCGTFSATADGLPFIGAWPRHPKMLFTLGYGGNGITFSMIGAQVISNIVRGIHDPRLEVYGFKRLKNKKDC</sequence>
<dbReference type="RefSeq" id="WP_136901763.1">
    <property type="nucleotide sequence ID" value="NZ_SUME01000005.1"/>
</dbReference>
<accession>A0A4U0NY98</accession>
<dbReference type="EMBL" id="SUME01000005">
    <property type="protein sequence ID" value="TJZ59821.1"/>
    <property type="molecule type" value="Genomic_DNA"/>
</dbReference>
<dbReference type="Pfam" id="PF01266">
    <property type="entry name" value="DAO"/>
    <property type="match status" value="1"/>
</dbReference>